<accession>A0A4U6VCB8</accession>
<evidence type="ECO:0000259" key="1">
    <source>
        <dbReference type="Pfam" id="PF00646"/>
    </source>
</evidence>
<proteinExistence type="predicted"/>
<dbReference type="OMA" id="FTRYSCV"/>
<dbReference type="EMBL" id="CM016554">
    <property type="protein sequence ID" value="TKW25483.1"/>
    <property type="molecule type" value="Genomic_DNA"/>
</dbReference>
<keyword evidence="3" id="KW-1185">Reference proteome</keyword>
<name>A0A4U6VCB8_SETVI</name>
<organism evidence="2 3">
    <name type="scientific">Setaria viridis</name>
    <name type="common">Green bristlegrass</name>
    <name type="synonym">Setaria italica subsp. viridis</name>
    <dbReference type="NCBI Taxonomy" id="4556"/>
    <lineage>
        <taxon>Eukaryota</taxon>
        <taxon>Viridiplantae</taxon>
        <taxon>Streptophyta</taxon>
        <taxon>Embryophyta</taxon>
        <taxon>Tracheophyta</taxon>
        <taxon>Spermatophyta</taxon>
        <taxon>Magnoliopsida</taxon>
        <taxon>Liliopsida</taxon>
        <taxon>Poales</taxon>
        <taxon>Poaceae</taxon>
        <taxon>PACMAD clade</taxon>
        <taxon>Panicoideae</taxon>
        <taxon>Panicodae</taxon>
        <taxon>Paniceae</taxon>
        <taxon>Cenchrinae</taxon>
        <taxon>Setaria</taxon>
    </lineage>
</organism>
<evidence type="ECO:0000313" key="3">
    <source>
        <dbReference type="Proteomes" id="UP000298652"/>
    </source>
</evidence>
<dbReference type="SUPFAM" id="SSF81383">
    <property type="entry name" value="F-box domain"/>
    <property type="match status" value="1"/>
</dbReference>
<dbReference type="InterPro" id="IPR001810">
    <property type="entry name" value="F-box_dom"/>
</dbReference>
<gene>
    <name evidence="2" type="ORF">SEVIR_3G123100v2</name>
</gene>
<protein>
    <recommendedName>
        <fullName evidence="1">F-box domain-containing protein</fullName>
    </recommendedName>
</protein>
<evidence type="ECO:0000313" key="2">
    <source>
        <dbReference type="EMBL" id="TKW25483.1"/>
    </source>
</evidence>
<dbReference type="InterPro" id="IPR055312">
    <property type="entry name" value="FBL15-like"/>
</dbReference>
<dbReference type="InterPro" id="IPR036047">
    <property type="entry name" value="F-box-like_dom_sf"/>
</dbReference>
<feature type="domain" description="F-box" evidence="1">
    <location>
        <begin position="60"/>
        <end position="90"/>
    </location>
</feature>
<dbReference type="Proteomes" id="UP000298652">
    <property type="component" value="Chromosome 3"/>
</dbReference>
<dbReference type="Pfam" id="PF00646">
    <property type="entry name" value="F-box"/>
    <property type="match status" value="1"/>
</dbReference>
<dbReference type="Gramene" id="TKW25483">
    <property type="protein sequence ID" value="TKW25483"/>
    <property type="gene ID" value="SEVIR_3G123100v2"/>
</dbReference>
<sequence length="390" mass="42732">MAQSRPEAGKNAPHEGTCLLLGYRPDLFGEYPRHDAVGKLDQDGRAQAAVGPWHGDLIRKLPDDILGCILSLVGYKYAVRASATCRRWKDMHLQAPHVWLYTVSRGAGATHSMERMLRRRRRVQRLRVVYGADVPAQRECMARLIELADAPALEVCAECTDKGLPEGGAGGAWSLEVPPSTAELTLWTSDFAIRLPTIHGAGVSSLKTFALEARLTLRWDTLAGLGFPSLEDLSIADCTLAAGSGMAVSSAAMPRLKHLRVTNVTVDDAGRPGSITVDADELTTLHMSTPYPRAGHIVYSSVHLRTPKLRVLSCRVCWACEVRVHSVGRLSSVAVELAYGEMPRIIPEKIRTITKEEAHGLMRSILAGLWPGLRHQGVALKQLLGYVYYY</sequence>
<dbReference type="AlphaFoldDB" id="A0A4U6VCB8"/>
<reference evidence="2" key="1">
    <citation type="submission" date="2019-03" db="EMBL/GenBank/DDBJ databases">
        <title>WGS assembly of Setaria viridis.</title>
        <authorList>
            <person name="Huang P."/>
            <person name="Jenkins J."/>
            <person name="Grimwood J."/>
            <person name="Barry K."/>
            <person name="Healey A."/>
            <person name="Mamidi S."/>
            <person name="Sreedasyam A."/>
            <person name="Shu S."/>
            <person name="Feldman M."/>
            <person name="Wu J."/>
            <person name="Yu Y."/>
            <person name="Chen C."/>
            <person name="Johnson J."/>
            <person name="Rokhsar D."/>
            <person name="Baxter I."/>
            <person name="Schmutz J."/>
            <person name="Brutnell T."/>
            <person name="Kellogg E."/>
        </authorList>
    </citation>
    <scope>NUCLEOTIDE SEQUENCE [LARGE SCALE GENOMIC DNA]</scope>
</reference>
<dbReference type="PANTHER" id="PTHR34709:SF25">
    <property type="entry name" value="OS06G0688400 PROTEIN"/>
    <property type="match status" value="1"/>
</dbReference>
<dbReference type="Gene3D" id="1.20.1280.50">
    <property type="match status" value="1"/>
</dbReference>
<dbReference type="PANTHER" id="PTHR34709">
    <property type="entry name" value="OS10G0396666 PROTEIN"/>
    <property type="match status" value="1"/>
</dbReference>